<sequence length="372" mass="42091">MKTKKHRGSFMLRFMVFGFSVAVGLLAFWLLGYIVRDIDRVQGPNYSQMLEEGLPQELQDERQTLAAQLLDLKQQIASTERRRQLTGQTTRDSQQTINQLLELKRNADENATSLSDEQKLALTDSLQLFLANQSQTQTLNAELSNLNDQLDDVERQQRENEEAITRVSRPIADEYEELAEQHQWKLAAYKLALLIPLLLVCGWLFVRHAGGTYAMLVYALSGAVAARVLLVMHDHFPAIYFKYILILLSLAIATGVLVRLLRLIAKPSRDWLLRQYREAYAHFFCPICDYPIQRGPLKFAVWTRRSLKKRTPVTVDGDAATLDQPYTCPCCETTLFHACKKCGGVRHSLLPACEKCGAGSVLEQEAATGSQD</sequence>
<feature type="transmembrane region" description="Helical" evidence="2">
    <location>
        <begin position="239"/>
        <end position="261"/>
    </location>
</feature>
<feature type="transmembrane region" description="Helical" evidence="2">
    <location>
        <begin position="213"/>
        <end position="233"/>
    </location>
</feature>
<keyword evidence="1" id="KW-0175">Coiled coil</keyword>
<evidence type="ECO:0000313" key="4">
    <source>
        <dbReference type="Proteomes" id="UP000006222"/>
    </source>
</evidence>
<dbReference type="RefSeq" id="WP_007324649.1">
    <property type="nucleotide sequence ID" value="NZ_AFAR01000038.1"/>
</dbReference>
<evidence type="ECO:0000256" key="2">
    <source>
        <dbReference type="SAM" id="Phobius"/>
    </source>
</evidence>
<dbReference type="EMBL" id="AFAR01000038">
    <property type="protein sequence ID" value="EGF29354.1"/>
    <property type="molecule type" value="Genomic_DNA"/>
</dbReference>
<comment type="caution">
    <text evidence="3">The sequence shown here is derived from an EMBL/GenBank/DDBJ whole genome shotgun (WGS) entry which is preliminary data.</text>
</comment>
<reference evidence="3 4" key="1">
    <citation type="journal article" date="2013" name="Mar. Genomics">
        <title>Expression of sulfatases in Rhodopirellula baltica and the diversity of sulfatases in the genus Rhodopirellula.</title>
        <authorList>
            <person name="Wegner C.E."/>
            <person name="Richter-Heitmann T."/>
            <person name="Klindworth A."/>
            <person name="Klockow C."/>
            <person name="Richter M."/>
            <person name="Achstetter T."/>
            <person name="Glockner F.O."/>
            <person name="Harder J."/>
        </authorList>
    </citation>
    <scope>NUCLEOTIDE SEQUENCE [LARGE SCALE GENOMIC DNA]</scope>
    <source>
        <strain evidence="3 4">WH47</strain>
    </source>
</reference>
<keyword evidence="2" id="KW-0472">Membrane</keyword>
<feature type="transmembrane region" description="Helical" evidence="2">
    <location>
        <begin position="187"/>
        <end position="206"/>
    </location>
</feature>
<dbReference type="PATRIC" id="fig|991778.3.peg.705"/>
<evidence type="ECO:0000313" key="3">
    <source>
        <dbReference type="EMBL" id="EGF29354.1"/>
    </source>
</evidence>
<evidence type="ECO:0000256" key="1">
    <source>
        <dbReference type="SAM" id="Coils"/>
    </source>
</evidence>
<dbReference type="Proteomes" id="UP000006222">
    <property type="component" value="Unassembled WGS sequence"/>
</dbReference>
<dbReference type="AlphaFoldDB" id="F2ALY2"/>
<keyword evidence="2 3" id="KW-0812">Transmembrane</keyword>
<feature type="coiled-coil region" evidence="1">
    <location>
        <begin position="62"/>
        <end position="192"/>
    </location>
</feature>
<organism evidence="3 4">
    <name type="scientific">Rhodopirellula baltica WH47</name>
    <dbReference type="NCBI Taxonomy" id="991778"/>
    <lineage>
        <taxon>Bacteria</taxon>
        <taxon>Pseudomonadati</taxon>
        <taxon>Planctomycetota</taxon>
        <taxon>Planctomycetia</taxon>
        <taxon>Pirellulales</taxon>
        <taxon>Pirellulaceae</taxon>
        <taxon>Rhodopirellula</taxon>
    </lineage>
</organism>
<proteinExistence type="predicted"/>
<name>F2ALY2_RHOBT</name>
<gene>
    <name evidence="3" type="ORF">RBWH47_04783</name>
</gene>
<feature type="transmembrane region" description="Helical" evidence="2">
    <location>
        <begin position="12"/>
        <end position="35"/>
    </location>
</feature>
<protein>
    <submittedName>
        <fullName evidence="3">Transmembrane protein</fullName>
    </submittedName>
</protein>
<accession>F2ALY2</accession>
<keyword evidence="2" id="KW-1133">Transmembrane helix</keyword>